<dbReference type="PROSITE" id="PS51257">
    <property type="entry name" value="PROKAR_LIPOPROTEIN"/>
    <property type="match status" value="1"/>
</dbReference>
<accession>A0ABT1BZK5</accession>
<comment type="similarity">
    <text evidence="2">Belongs to the bacteroidetes fimbrillin superfamily. FimA/Mfa1 family.</text>
</comment>
<feature type="chain" id="PRO_5045921932" evidence="6">
    <location>
        <begin position="29"/>
        <end position="403"/>
    </location>
</feature>
<evidence type="ECO:0000256" key="5">
    <source>
        <dbReference type="SAM" id="MobiDB-lite"/>
    </source>
</evidence>
<gene>
    <name evidence="8" type="ORF">NG821_11820</name>
</gene>
<proteinExistence type="inferred from homology"/>
<dbReference type="RefSeq" id="WP_252761864.1">
    <property type="nucleotide sequence ID" value="NZ_JAMXLY010000067.1"/>
</dbReference>
<keyword evidence="3 6" id="KW-0732">Signal</keyword>
<comment type="caution">
    <text evidence="8">The sequence shown here is derived from an EMBL/GenBank/DDBJ whole genome shotgun (WGS) entry which is preliminary data.</text>
</comment>
<keyword evidence="9" id="KW-1185">Reference proteome</keyword>
<comment type="subcellular location">
    <subcellularLocation>
        <location evidence="1">Fimbrium</location>
    </subcellularLocation>
</comment>
<dbReference type="Proteomes" id="UP001204015">
    <property type="component" value="Unassembled WGS sequence"/>
</dbReference>
<reference evidence="8 9" key="1">
    <citation type="submission" date="2022-06" db="EMBL/GenBank/DDBJ databases">
        <title>A taxonomic note on the genus Prevotella: Description of four novel genera and emended description of the genera Hallella and Xylanibacter.</title>
        <authorList>
            <person name="Hitch T.C.A."/>
        </authorList>
    </citation>
    <scope>NUCLEOTIDE SEQUENCE [LARGE SCALE GENOMIC DNA]</scope>
    <source>
        <strain evidence="8 9">DSM 100619</strain>
    </source>
</reference>
<feature type="region of interest" description="Disordered" evidence="5">
    <location>
        <begin position="156"/>
        <end position="181"/>
    </location>
</feature>
<evidence type="ECO:0000313" key="9">
    <source>
        <dbReference type="Proteomes" id="UP001204015"/>
    </source>
</evidence>
<dbReference type="Gene3D" id="2.60.40.3690">
    <property type="match status" value="1"/>
</dbReference>
<name>A0ABT1BZK5_9BACT</name>
<dbReference type="InterPro" id="IPR029141">
    <property type="entry name" value="FimA_N"/>
</dbReference>
<evidence type="ECO:0000256" key="1">
    <source>
        <dbReference type="ARBA" id="ARBA00004561"/>
    </source>
</evidence>
<evidence type="ECO:0000256" key="4">
    <source>
        <dbReference type="ARBA" id="ARBA00023263"/>
    </source>
</evidence>
<feature type="domain" description="Major fimbrial subunit protein N-terminal" evidence="7">
    <location>
        <begin position="45"/>
        <end position="175"/>
    </location>
</feature>
<protein>
    <submittedName>
        <fullName evidence="8">Fimbrial protein</fullName>
    </submittedName>
</protein>
<evidence type="ECO:0000256" key="2">
    <source>
        <dbReference type="ARBA" id="ARBA00006011"/>
    </source>
</evidence>
<dbReference type="EMBL" id="JAMXLY010000067">
    <property type="protein sequence ID" value="MCO6026514.1"/>
    <property type="molecule type" value="Genomic_DNA"/>
</dbReference>
<feature type="compositionally biased region" description="Polar residues" evidence="5">
    <location>
        <begin position="156"/>
        <end position="166"/>
    </location>
</feature>
<evidence type="ECO:0000313" key="8">
    <source>
        <dbReference type="EMBL" id="MCO6026514.1"/>
    </source>
</evidence>
<feature type="signal peptide" evidence="6">
    <location>
        <begin position="1"/>
        <end position="28"/>
    </location>
</feature>
<organism evidence="8 9">
    <name type="scientific">Segatella cerevisiae</name>
    <dbReference type="NCBI Taxonomy" id="2053716"/>
    <lineage>
        <taxon>Bacteria</taxon>
        <taxon>Pseudomonadati</taxon>
        <taxon>Bacteroidota</taxon>
        <taxon>Bacteroidia</taxon>
        <taxon>Bacteroidales</taxon>
        <taxon>Prevotellaceae</taxon>
        <taxon>Segatella</taxon>
    </lineage>
</organism>
<dbReference type="Pfam" id="PF06321">
    <property type="entry name" value="P_gingi_FimA"/>
    <property type="match status" value="1"/>
</dbReference>
<evidence type="ECO:0000256" key="3">
    <source>
        <dbReference type="ARBA" id="ARBA00022729"/>
    </source>
</evidence>
<evidence type="ECO:0000259" key="7">
    <source>
        <dbReference type="Pfam" id="PF06321"/>
    </source>
</evidence>
<keyword evidence="4" id="KW-0281">Fimbrium</keyword>
<evidence type="ECO:0000256" key="6">
    <source>
        <dbReference type="SAM" id="SignalP"/>
    </source>
</evidence>
<sequence>MMKRINLKRQVCLLGLICSSVFFFSCSSDDIANGGSGPVTGKQLSLTISMTPISRASNLDVGEDDANENQVNRLTVGIFSNNGDTVRTIQEFVAGGTNSLTVSSDKKTVTATVAASSLTEGDKVLVAVNAPANEFAGVKSVTEFSGKTIDVNQALATPSSGTTSSEEATDNLPMYGEGSVSETDSKYSSSVSVLHQLAKITVKEVNVNFDSSDPIYRFATFTPKVFFLINVPEDLAFSKTAWTGTQNDLYQGWANDASLTSKPYLAYLNSGSIDKLTGSPNGNQIIYTYNKFFYIMPNSDIKNNTQLVIEGLYDRDGISGNTYQPETVYYPVNINYNYNGTTVSPAEPGTSMKAVYPNRNYVCTIEIKTKGSPDPYTPIEPDAANVQVGVNGFQSVDHSTVFK</sequence>